<dbReference type="AlphaFoldDB" id="A0A1G9PMB4"/>
<gene>
    <name evidence="3" type="ORF">SAMN05421823_109237</name>
</gene>
<evidence type="ECO:0000313" key="4">
    <source>
        <dbReference type="Proteomes" id="UP000198510"/>
    </source>
</evidence>
<feature type="transmembrane region" description="Helical" evidence="1">
    <location>
        <begin position="92"/>
        <end position="113"/>
    </location>
</feature>
<evidence type="ECO:0000256" key="2">
    <source>
        <dbReference type="SAM" id="SignalP"/>
    </source>
</evidence>
<feature type="signal peptide" evidence="2">
    <location>
        <begin position="1"/>
        <end position="20"/>
    </location>
</feature>
<keyword evidence="1" id="KW-1133">Transmembrane helix</keyword>
<keyword evidence="2" id="KW-0732">Signal</keyword>
<evidence type="ECO:0000256" key="1">
    <source>
        <dbReference type="SAM" id="Phobius"/>
    </source>
</evidence>
<proteinExistence type="predicted"/>
<sequence>MRALFLSVLLLLWVIPAAWAQPADYRHQRPYVALVKLTNRQKVDGLLLSADRGGLLLIPTQSRRIHFSATHPQRFKIDVDDIQKLRVQRRGYGRLTVLLTSLVGMGVGGYLAYQQQGLTWPGDNEAISANDRLVYGGMAGALVGGMTGSLLITIGRKPAFRINGDRRFYRQEVRPQLIPYSFREGLH</sequence>
<accession>A0A1G9PMB4</accession>
<reference evidence="3 4" key="1">
    <citation type="submission" date="2016-10" db="EMBL/GenBank/DDBJ databases">
        <authorList>
            <person name="de Groot N.N."/>
        </authorList>
    </citation>
    <scope>NUCLEOTIDE SEQUENCE [LARGE SCALE GENOMIC DNA]</scope>
    <source>
        <strain evidence="3 4">DSM 25186</strain>
    </source>
</reference>
<keyword evidence="1" id="KW-0812">Transmembrane</keyword>
<dbReference type="EMBL" id="FNFO01000009">
    <property type="protein sequence ID" value="SDL99844.1"/>
    <property type="molecule type" value="Genomic_DNA"/>
</dbReference>
<protein>
    <submittedName>
        <fullName evidence="3">Uncharacterized protein</fullName>
    </submittedName>
</protein>
<evidence type="ECO:0000313" key="3">
    <source>
        <dbReference type="EMBL" id="SDL99844.1"/>
    </source>
</evidence>
<dbReference type="Proteomes" id="UP000198510">
    <property type="component" value="Unassembled WGS sequence"/>
</dbReference>
<feature type="transmembrane region" description="Helical" evidence="1">
    <location>
        <begin position="133"/>
        <end position="154"/>
    </location>
</feature>
<dbReference type="RefSeq" id="WP_089685840.1">
    <property type="nucleotide sequence ID" value="NZ_FNFO01000009.1"/>
</dbReference>
<feature type="chain" id="PRO_5011730318" evidence="2">
    <location>
        <begin position="21"/>
        <end position="187"/>
    </location>
</feature>
<dbReference type="STRING" id="1075417.SAMN05421823_109237"/>
<organism evidence="3 4">
    <name type="scientific">Catalinimonas alkaloidigena</name>
    <dbReference type="NCBI Taxonomy" id="1075417"/>
    <lineage>
        <taxon>Bacteria</taxon>
        <taxon>Pseudomonadati</taxon>
        <taxon>Bacteroidota</taxon>
        <taxon>Cytophagia</taxon>
        <taxon>Cytophagales</taxon>
        <taxon>Catalimonadaceae</taxon>
        <taxon>Catalinimonas</taxon>
    </lineage>
</organism>
<keyword evidence="1" id="KW-0472">Membrane</keyword>
<name>A0A1G9PMB4_9BACT</name>
<keyword evidence="4" id="KW-1185">Reference proteome</keyword>